<dbReference type="InterPro" id="IPR039226">
    <property type="entry name" value="Ski3/TTC37"/>
</dbReference>
<dbReference type="SUPFAM" id="SSF48452">
    <property type="entry name" value="TPR-like"/>
    <property type="match status" value="2"/>
</dbReference>
<evidence type="ECO:0000256" key="2">
    <source>
        <dbReference type="ARBA" id="ARBA00022803"/>
    </source>
</evidence>
<comment type="caution">
    <text evidence="3">The sequence shown here is derived from an EMBL/GenBank/DDBJ whole genome shotgun (WGS) entry which is preliminary data.</text>
</comment>
<dbReference type="PANTHER" id="PTHR15704:SF7">
    <property type="entry name" value="SUPERKILLER COMPLEX PROTEIN 3"/>
    <property type="match status" value="1"/>
</dbReference>
<dbReference type="GO" id="GO:0006401">
    <property type="term" value="P:RNA catabolic process"/>
    <property type="evidence" value="ECO:0007669"/>
    <property type="project" value="InterPro"/>
</dbReference>
<dbReference type="Gene3D" id="1.25.40.10">
    <property type="entry name" value="Tetratricopeptide repeat domain"/>
    <property type="match status" value="2"/>
</dbReference>
<dbReference type="Pfam" id="PF13431">
    <property type="entry name" value="TPR_17"/>
    <property type="match status" value="1"/>
</dbReference>
<dbReference type="InterPro" id="IPR011990">
    <property type="entry name" value="TPR-like_helical_dom_sf"/>
</dbReference>
<keyword evidence="4" id="KW-1185">Reference proteome</keyword>
<evidence type="ECO:0000313" key="3">
    <source>
        <dbReference type="EMBL" id="GMF21778.1"/>
    </source>
</evidence>
<dbReference type="OrthoDB" id="421075at2759"/>
<protein>
    <submittedName>
        <fullName evidence="3">Unnamed protein product</fullName>
    </submittedName>
</protein>
<dbReference type="AlphaFoldDB" id="A0A9W6WXW9"/>
<dbReference type="SMART" id="SM00028">
    <property type="entry name" value="TPR"/>
    <property type="match status" value="6"/>
</dbReference>
<dbReference type="GO" id="GO:0055087">
    <property type="term" value="C:Ski complex"/>
    <property type="evidence" value="ECO:0007669"/>
    <property type="project" value="InterPro"/>
</dbReference>
<organism evidence="3 4">
    <name type="scientific">Phytophthora fragariaefolia</name>
    <dbReference type="NCBI Taxonomy" id="1490495"/>
    <lineage>
        <taxon>Eukaryota</taxon>
        <taxon>Sar</taxon>
        <taxon>Stramenopiles</taxon>
        <taxon>Oomycota</taxon>
        <taxon>Peronosporomycetes</taxon>
        <taxon>Peronosporales</taxon>
        <taxon>Peronosporaceae</taxon>
        <taxon>Phytophthora</taxon>
    </lineage>
</organism>
<dbReference type="PANTHER" id="PTHR15704">
    <property type="entry name" value="SUPERKILLER 3 PROTEIN-RELATED"/>
    <property type="match status" value="1"/>
</dbReference>
<evidence type="ECO:0000313" key="4">
    <source>
        <dbReference type="Proteomes" id="UP001165121"/>
    </source>
</evidence>
<keyword evidence="1" id="KW-0677">Repeat</keyword>
<evidence type="ECO:0000256" key="1">
    <source>
        <dbReference type="ARBA" id="ARBA00022737"/>
    </source>
</evidence>
<name>A0A9W6WXW9_9STRA</name>
<dbReference type="InterPro" id="IPR019734">
    <property type="entry name" value="TPR_rpt"/>
</dbReference>
<accession>A0A9W6WXW9</accession>
<dbReference type="SUPFAM" id="SSF81901">
    <property type="entry name" value="HCP-like"/>
    <property type="match status" value="1"/>
</dbReference>
<gene>
    <name evidence="3" type="ORF">Pfra01_000300300</name>
</gene>
<sequence length="1177" mass="127942">MTATACKYSGDVDAAMVNYRAVMDSESAEFVVKAAIAAAELLSTRSQPREALEIIDAATWSEVVDESMNVTILCTRGWLHFQLGDLQQAQSLLEANASKIPATDILAKGLVFKRLAIVYWHLGGSYQTAKSGCFGYLLQAAKMTPSDAEIFGWLGKWYEEVAKDILHAEKCFLKALSLSPTDELAGMALSSLYDVQGKYDANVMLWERVTEDQETAPTWALLRLAQHLVEQNDESAVGKLHLALRNDPMNAQYWVILAHIYQNFDKQVSAQRSYLKAIELGEDNWCVRCELARIEGSLLLFDDALARIKPVAAGELSDGEPDVTVAFMIYADLLFQQAKYLCAEGLYGNAAANLKEASAVMKGLPSTSPLSGSVEACKLIGDIHCLAFYLSPDNFSSGGSSWIDFIRAGRQAYEAAVLLARKTKKEIVDGPDVVAAERYYDIGLSYWYEAQAQSNVRGVHTSAFSTEKGDSSNNVDAIVADLKAKASTNFKLALEEDPSCSLAWNGLAIVSDNLLVKQFAWTRAIQTGSSSDATWANLGMFYLKQADVVPSMASMAQKAFLQLQSMNPSNPSMWNGYAMLARRQATSVLQQRKTIEAFDCALQVGLDLDALLGLSMALLDYGTSIGESMSQAPEHGNEQVMFYLKKYLERDPFNAGAWHALGVTQHRLGLYTEALVSYTRAGSSSQTPEGLEWNTLLTKLGELSISRRDVKADEVALLELIAAQLKTTSGPSALQTIVQAQILYRQSKGSEALSLIQEMLSQDESQCEGEAVAFAGLAMASLLMDKINRKAIDLAVVCKDRLLASIDQAESALTTRDYLNLRLVGLHERFVGAEGAYLSRLQVLAQADAANSNALWMRLALATIDSQSFQVSSCLAEYLRSGTNNAPSPGMEAVDRNYLDTLVGLIKAGPSGDKRLYLDAQKLVRAQPWNPQAYVLASMSILKRIGLDTTLKSHDETLRQLLRLLCTGLSYAIDAEYEAAQLQLLTSYCYLKLGERGQAVANANKALERVVAAKESGMLVRSVDTDLLEARLVSISSPIKAIEKYLGIIGGVSTAAEDNSTSRLVPILIELGGLYEEEQYLDSAINVWKLVASLTTTKSPSTADAEDDASSTTTAIRSNSDSAACFFANLRLAIIHGKKNNVKPARKHIKAAVALADAGGDSNSVTVAAFVENVVAN</sequence>
<keyword evidence="2" id="KW-0802">TPR repeat</keyword>
<dbReference type="EMBL" id="BSXT01000236">
    <property type="protein sequence ID" value="GMF21778.1"/>
    <property type="molecule type" value="Genomic_DNA"/>
</dbReference>
<proteinExistence type="predicted"/>
<dbReference type="Proteomes" id="UP001165121">
    <property type="component" value="Unassembled WGS sequence"/>
</dbReference>
<reference evidence="3" key="1">
    <citation type="submission" date="2023-04" db="EMBL/GenBank/DDBJ databases">
        <title>Phytophthora fragariaefolia NBRC 109709.</title>
        <authorList>
            <person name="Ichikawa N."/>
            <person name="Sato H."/>
            <person name="Tonouchi N."/>
        </authorList>
    </citation>
    <scope>NUCLEOTIDE SEQUENCE</scope>
    <source>
        <strain evidence="3">NBRC 109709</strain>
    </source>
</reference>